<evidence type="ECO:0000313" key="5">
    <source>
        <dbReference type="EMBL" id="CAE0659892.1"/>
    </source>
</evidence>
<dbReference type="SUPFAM" id="SSF51735">
    <property type="entry name" value="NAD(P)-binding Rossmann-fold domains"/>
    <property type="match status" value="1"/>
</dbReference>
<dbReference type="GO" id="GO:0016616">
    <property type="term" value="F:oxidoreductase activity, acting on the CH-OH group of donors, NAD or NADP as acceptor"/>
    <property type="evidence" value="ECO:0007669"/>
    <property type="project" value="InterPro"/>
</dbReference>
<evidence type="ECO:0000256" key="1">
    <source>
        <dbReference type="ARBA" id="ARBA00009219"/>
    </source>
</evidence>
<dbReference type="InterPro" id="IPR036291">
    <property type="entry name" value="NAD(P)-bd_dom_sf"/>
</dbReference>
<feature type="domain" description="3-beta hydroxysteroid dehydrogenase/isomerase" evidence="4">
    <location>
        <begin position="8"/>
        <end position="268"/>
    </location>
</feature>
<dbReference type="InterPro" id="IPR002225">
    <property type="entry name" value="3Beta_OHSteriod_DH/Estase"/>
</dbReference>
<keyword evidence="2 3" id="KW-0560">Oxidoreductase</keyword>
<proteinExistence type="inferred from homology"/>
<accession>A0A7S3YRS5</accession>
<dbReference type="PANTHER" id="PTHR43245">
    <property type="entry name" value="BIFUNCTIONAL POLYMYXIN RESISTANCE PROTEIN ARNA"/>
    <property type="match status" value="1"/>
</dbReference>
<organism evidence="5">
    <name type="scientific">Lotharella globosa</name>
    <dbReference type="NCBI Taxonomy" id="91324"/>
    <lineage>
        <taxon>Eukaryota</taxon>
        <taxon>Sar</taxon>
        <taxon>Rhizaria</taxon>
        <taxon>Cercozoa</taxon>
        <taxon>Chlorarachniophyceae</taxon>
        <taxon>Lotharella</taxon>
    </lineage>
</organism>
<evidence type="ECO:0000256" key="2">
    <source>
        <dbReference type="ARBA" id="ARBA00023002"/>
    </source>
</evidence>
<dbReference type="InterPro" id="IPR050177">
    <property type="entry name" value="Lipid_A_modif_metabolic_enz"/>
</dbReference>
<reference evidence="5" key="1">
    <citation type="submission" date="2021-01" db="EMBL/GenBank/DDBJ databases">
        <authorList>
            <person name="Corre E."/>
            <person name="Pelletier E."/>
            <person name="Niang G."/>
            <person name="Scheremetjew M."/>
            <person name="Finn R."/>
            <person name="Kale V."/>
            <person name="Holt S."/>
            <person name="Cochrane G."/>
            <person name="Meng A."/>
            <person name="Brown T."/>
            <person name="Cohen L."/>
        </authorList>
    </citation>
    <scope>NUCLEOTIDE SEQUENCE</scope>
    <source>
        <strain evidence="5">CCCM811</strain>
    </source>
</reference>
<evidence type="ECO:0000256" key="3">
    <source>
        <dbReference type="RuleBase" id="RU004475"/>
    </source>
</evidence>
<dbReference type="GO" id="GO:0006694">
    <property type="term" value="P:steroid biosynthetic process"/>
    <property type="evidence" value="ECO:0007669"/>
    <property type="project" value="InterPro"/>
</dbReference>
<evidence type="ECO:0000259" key="4">
    <source>
        <dbReference type="Pfam" id="PF01073"/>
    </source>
</evidence>
<dbReference type="Pfam" id="PF01073">
    <property type="entry name" value="3Beta_HSD"/>
    <property type="match status" value="1"/>
</dbReference>
<name>A0A7S3YRS5_9EUKA</name>
<protein>
    <recommendedName>
        <fullName evidence="4">3-beta hydroxysteroid dehydrogenase/isomerase domain-containing protein</fullName>
    </recommendedName>
</protein>
<dbReference type="PANTHER" id="PTHR43245:SF51">
    <property type="entry name" value="SHORT CHAIN DEHYDROGENASE_REDUCTASE FAMILY 42E, MEMBER 2"/>
    <property type="match status" value="1"/>
</dbReference>
<dbReference type="EMBL" id="HBIV01015743">
    <property type="protein sequence ID" value="CAE0659892.1"/>
    <property type="molecule type" value="Transcribed_RNA"/>
</dbReference>
<sequence>MPGLRATVTGGTGLVGQRLVEMLVERGAERVVSLDIRPKPKDAMEHKNIEWIQGDLTKPEDVEKACKGSDVVFHIAAVVGPYYPMPLYERVNYQGTVNVVNACKKFGIKKIVMSSSPSTRFDPHNLDIVGKKEEELKFPDERNPPRGFTAEYARTKAMGEKYCRKENNPPQLMTVAVAPHQVYGPRDGLMLPNLLEAAGTGRLRIFGEGKNMISFTHVDNYCHGLMLAEKALYEGSPALGKFYIVTDGPPQYFWDRLDEAIVGMGYRSLHTKYHLPVWLLMTVACVSECFTYLTGTHLKLNRFAVKMLTIHRWFDISNAEKDLKYKPIVKFEDGWKATIAWFKENWMTGKTSFKCQPPGLKKAEAKVEATKEEAKK</sequence>
<gene>
    <name evidence="5" type="ORF">LGLO00237_LOCUS11470</name>
</gene>
<comment type="similarity">
    <text evidence="1 3">Belongs to the 3-beta-HSD family.</text>
</comment>
<dbReference type="Gene3D" id="3.40.50.720">
    <property type="entry name" value="NAD(P)-binding Rossmann-like Domain"/>
    <property type="match status" value="1"/>
</dbReference>
<dbReference type="AlphaFoldDB" id="A0A7S3YRS5"/>